<keyword evidence="3" id="KW-0067">ATP-binding</keyword>
<proteinExistence type="predicted"/>
<dbReference type="GO" id="GO:0004386">
    <property type="term" value="F:helicase activity"/>
    <property type="evidence" value="ECO:0007669"/>
    <property type="project" value="UniProtKB-KW"/>
</dbReference>
<keyword evidence="3" id="KW-0347">Helicase</keyword>
<reference evidence="3 4" key="1">
    <citation type="submission" date="2019-03" db="EMBL/GenBank/DDBJ databases">
        <authorList>
            <person name="Zhang S."/>
        </authorList>
    </citation>
    <scope>NUCLEOTIDE SEQUENCE [LARGE SCALE GENOMIC DNA]</scope>
    <source>
        <strain evidence="3 4">S4J41</strain>
    </source>
</reference>
<dbReference type="EMBL" id="SMFP01000001">
    <property type="protein sequence ID" value="TDE40850.1"/>
    <property type="molecule type" value="Genomic_DNA"/>
</dbReference>
<evidence type="ECO:0000313" key="4">
    <source>
        <dbReference type="Proteomes" id="UP000294662"/>
    </source>
</evidence>
<dbReference type="InterPro" id="IPR014001">
    <property type="entry name" value="Helicase_ATP-bd"/>
</dbReference>
<comment type="caution">
    <text evidence="3">The sequence shown here is derived from an EMBL/GenBank/DDBJ whole genome shotgun (WGS) entry which is preliminary data.</text>
</comment>
<dbReference type="Proteomes" id="UP000294662">
    <property type="component" value="Unassembled WGS sequence"/>
</dbReference>
<feature type="region of interest" description="Disordered" evidence="1">
    <location>
        <begin position="631"/>
        <end position="651"/>
    </location>
</feature>
<dbReference type="OrthoDB" id="9814088at2"/>
<dbReference type="InterPro" id="IPR001650">
    <property type="entry name" value="Helicase_C-like"/>
</dbReference>
<accession>A0A4R5F123</accession>
<evidence type="ECO:0000313" key="3">
    <source>
        <dbReference type="EMBL" id="TDE40850.1"/>
    </source>
</evidence>
<organism evidence="3 4">
    <name type="scientific">Antarcticimicrobium sediminis</name>
    <dbReference type="NCBI Taxonomy" id="2546227"/>
    <lineage>
        <taxon>Bacteria</taxon>
        <taxon>Pseudomonadati</taxon>
        <taxon>Pseudomonadota</taxon>
        <taxon>Alphaproteobacteria</taxon>
        <taxon>Rhodobacterales</taxon>
        <taxon>Paracoccaceae</taxon>
        <taxon>Antarcticimicrobium</taxon>
    </lineage>
</organism>
<dbReference type="AlphaFoldDB" id="A0A4R5F123"/>
<keyword evidence="3" id="KW-0378">Hydrolase</keyword>
<name>A0A4R5F123_9RHOB</name>
<sequence>MDDRFNAEDALRPLKAFQRKTVDYVSKRLLSAPDAVRHFLVADEVGLGKTMVARGVIARTIEALQDRVPRIDIVYICSNGAIAKQNVARLNVLGGERTRVLPTRLTMLAIELGRAGGIKRKGVNFFSLTPGTSLDLQQGGGMKAERALILRLIWDQLEDRRAVAKMLQGYAGAPGWRGTRDWVDRQRVEPQIVERFQKAVSARPDLLQDLEDCAQCYKGLRGNDRDLNRRREAIVGQLRTILARESAEALEPDLIVLDEFQRFTELLHGEGEAADLARKLFDAIDPDGNQSKVLLLSATPYRMLSLRDDEADAGDHYREFLDVLSFLFGEQGPSVRAELELEMRRYRLAMQSLPGSFDDARAIKTGIEGTLKRVIARTERVSETAERDAMMRDIDVPVTVEPADLIEARAVARVAEAADAPGTVEYWKSAPYLLSFLRDYNLGQRLDHLKDAPGQALLDAIKAADSAQIDTDAIEAYRLIPENNGRMRALKDIAFNDDMAKRLWMPPSLPYFGPRVTASKLLIFSQWTMVPDAIAALLSYESEREMEMGQTGRSYTARHPQLLNFRRNKERLTGLRALPLVIPSPTLAAAVDPLEIFRTAGPLSSVSDMRARAGALLRDLASSIEPRLRPVQRGGNLTRGQDTEAEPADEGTERAMTWDWACAAALDVGSVAFDKWLAAGNILTDVLREDGQDAWHEHLNALSEAARSDLLHGQPDPERLLDHLTDLALGSPATCALRALHRVAPELDLNDPAMLNAATRIGMAFRGLFNQPESLALLRTGPEEFYWQSVLHHCVDHDLQSVLDEYVHVLLESEGLMDTDQPHAVSVLSQTIDEVLSLKPAQIEIKRYRVKGERLEISSALRMRGRFATRLLQQAQEEGAQRTDTVRTAFNSPFRPFVLASTSVGQEGLDFHPYCHRLVHWNLPSNPVDLEQREGRVHRYKNHAVRLNLATNFESALKNGPRIDDPWRAMFQTAHAEAKRPGDIEPFWMLDGETRIERYALSLPFSREAALLDWLKRSVALYRLAFGQPRQDDLMSFLEGLDKRHGDIDLSALQISLRPV</sequence>
<dbReference type="Gene3D" id="3.40.50.300">
    <property type="entry name" value="P-loop containing nucleotide triphosphate hydrolases"/>
    <property type="match status" value="2"/>
</dbReference>
<keyword evidence="3" id="KW-0547">Nucleotide-binding</keyword>
<dbReference type="InterPro" id="IPR027417">
    <property type="entry name" value="P-loop_NTPase"/>
</dbReference>
<keyword evidence="4" id="KW-1185">Reference proteome</keyword>
<gene>
    <name evidence="3" type="ORF">E1B25_01130</name>
</gene>
<dbReference type="PROSITE" id="PS51194">
    <property type="entry name" value="HELICASE_CTER"/>
    <property type="match status" value="1"/>
</dbReference>
<dbReference type="Pfam" id="PF00271">
    <property type="entry name" value="Helicase_C"/>
    <property type="match status" value="1"/>
</dbReference>
<dbReference type="SUPFAM" id="SSF52540">
    <property type="entry name" value="P-loop containing nucleoside triphosphate hydrolases"/>
    <property type="match status" value="2"/>
</dbReference>
<evidence type="ECO:0000259" key="2">
    <source>
        <dbReference type="PROSITE" id="PS51194"/>
    </source>
</evidence>
<protein>
    <submittedName>
        <fullName evidence="3">DEAD/DEAH box helicase</fullName>
    </submittedName>
</protein>
<feature type="domain" description="Helicase C-terminal" evidence="2">
    <location>
        <begin position="802"/>
        <end position="993"/>
    </location>
</feature>
<evidence type="ECO:0000256" key="1">
    <source>
        <dbReference type="SAM" id="MobiDB-lite"/>
    </source>
</evidence>
<dbReference type="SMART" id="SM00487">
    <property type="entry name" value="DEXDc"/>
    <property type="match status" value="1"/>
</dbReference>
<dbReference type="RefSeq" id="WP_132826840.1">
    <property type="nucleotide sequence ID" value="NZ_SMFP01000001.1"/>
</dbReference>